<evidence type="ECO:0000313" key="2">
    <source>
        <dbReference type="Proteomes" id="UP000326476"/>
    </source>
</evidence>
<reference evidence="2" key="1">
    <citation type="submission" date="2019-09" db="EMBL/GenBank/DDBJ databases">
        <title>Draft genome sequence assemblies of isolates from the urinary tract.</title>
        <authorList>
            <person name="Mores C.R."/>
            <person name="Putonti C."/>
            <person name="Wolfe A.J."/>
        </authorList>
    </citation>
    <scope>NUCLEOTIDE SEQUENCE [LARGE SCALE GENOMIC DNA]</scope>
    <source>
        <strain evidence="2">UMB8614</strain>
    </source>
</reference>
<keyword evidence="2" id="KW-1185">Reference proteome</keyword>
<dbReference type="EMBL" id="VYVN01000012">
    <property type="protein sequence ID" value="KAA9239978.1"/>
    <property type="molecule type" value="Genomic_DNA"/>
</dbReference>
<name>A0A329N6L3_9LACT</name>
<dbReference type="InterPro" id="IPR013783">
    <property type="entry name" value="Ig-like_fold"/>
</dbReference>
<comment type="caution">
    <text evidence="1">The sequence shown here is derived from an EMBL/GenBank/DDBJ whole genome shotgun (WGS) entry which is preliminary data.</text>
</comment>
<dbReference type="Proteomes" id="UP000326476">
    <property type="component" value="Unassembled WGS sequence"/>
</dbReference>
<accession>A0A329N6L3</accession>
<sequence>MATFIGGKGNLRPYLEMEVDVISQQVENNRSQLRVRLYYKQDSGTIQYSAHYAGAINVDGQNFPFTANVGIYRAGRHLLREQWLWVAHNEDGTKSIDVSGNYNFNLTFNGAWIGNFGVSGRMDLPKIARSSGLKITNTSGQAISIAPVGSVIRFNIDRSNSNYRYTLRSNFYAMDVAIADKISSTTYDWTIPTSWASKFTEATKTWTTFYVDTYNGNQKLGTTQATLDISVPDNAGPTIYSFQAVDLSGQTKQLFGQFAQGRSQIRFDVSAATDYSATIRSYSITFDGQTYSDIRHTFIPQNSGQLPAVVTVTDSRGKTATKTINVNVMAYNPPKIQLFAPARAGGGTNSTVQALLSLKVADIQVGGQFKNQASVKIEYRPKGTASWTLGYSGQLNQASFSTTVTAGTNIDIGKAYDFRLTLTDKISTAISTAEISTAKVVACFSDVGMGIGKIPESGRVLDVGGDTFINGTLYTLKNGQYISISNENSSWAHYNTSAPSGHFFNKNLSVRGDVFAGPNYNEKLMKVSDVQSGSNANGNWVRFPDGTQICYKFGLSLASGWTDYKAAIWTYPVAFSSLPVITGTVHDNQYTDMTISNVSKNTGQIQIRSRNNDYGTGNVLISAMAIGRWK</sequence>
<gene>
    <name evidence="1" type="ORF">F6I34_05635</name>
</gene>
<protein>
    <submittedName>
        <fullName evidence="1">Uncharacterized protein</fullName>
    </submittedName>
</protein>
<dbReference type="RefSeq" id="WP_111853333.1">
    <property type="nucleotide sequence ID" value="NZ_CP127382.2"/>
</dbReference>
<dbReference type="Gene3D" id="2.60.40.10">
    <property type="entry name" value="Immunoglobulins"/>
    <property type="match status" value="1"/>
</dbReference>
<dbReference type="AlphaFoldDB" id="A0A329N6L3"/>
<dbReference type="InterPro" id="IPR008577">
    <property type="entry name" value="DUF859"/>
</dbReference>
<evidence type="ECO:0000313" key="1">
    <source>
        <dbReference type="EMBL" id="KAA9239978.1"/>
    </source>
</evidence>
<dbReference type="Pfam" id="PF05895">
    <property type="entry name" value="DUF859"/>
    <property type="match status" value="1"/>
</dbReference>
<proteinExistence type="predicted"/>
<organism evidence="1 2">
    <name type="scientific">Aerococcus tenax</name>
    <dbReference type="NCBI Taxonomy" id="3078812"/>
    <lineage>
        <taxon>Bacteria</taxon>
        <taxon>Bacillati</taxon>
        <taxon>Bacillota</taxon>
        <taxon>Bacilli</taxon>
        <taxon>Lactobacillales</taxon>
        <taxon>Aerococcaceae</taxon>
        <taxon>Aerococcus</taxon>
    </lineage>
</organism>